<proteinExistence type="predicted"/>
<dbReference type="OrthoDB" id="92884at2"/>
<accession>E3HBR9</accession>
<dbReference type="AlphaFoldDB" id="E3HBR9"/>
<geneLocation type="plasmid" evidence="1 2">
    <name>pILYOP01</name>
</geneLocation>
<dbReference type="KEGG" id="ipo:Ilyop_2060"/>
<reference evidence="1 2" key="1">
    <citation type="journal article" date="2010" name="Stand. Genomic Sci.">
        <title>Complete genome sequence of Ilyobacter polytropus type strain (CuHbu1).</title>
        <authorList>
            <person name="Sikorski J."/>
            <person name="Chertkov O."/>
            <person name="Lapidus A."/>
            <person name="Nolan M."/>
            <person name="Lucas S."/>
            <person name="Del Rio T.G."/>
            <person name="Tice H."/>
            <person name="Cheng J.F."/>
            <person name="Tapia R."/>
            <person name="Han C."/>
            <person name="Goodwin L."/>
            <person name="Pitluck S."/>
            <person name="Liolios K."/>
            <person name="Ivanova N."/>
            <person name="Mavromatis K."/>
            <person name="Mikhailova N."/>
            <person name="Pati A."/>
            <person name="Chen A."/>
            <person name="Palaniappan K."/>
            <person name="Land M."/>
            <person name="Hauser L."/>
            <person name="Chang Y.J."/>
            <person name="Jeffries C.D."/>
            <person name="Brambilla E."/>
            <person name="Yasawong M."/>
            <person name="Rohde M."/>
            <person name="Pukall R."/>
            <person name="Spring S."/>
            <person name="Goker M."/>
            <person name="Woyke T."/>
            <person name="Bristow J."/>
            <person name="Eisen J.A."/>
            <person name="Markowitz V."/>
            <person name="Hugenholtz P."/>
            <person name="Kyrpides N.C."/>
            <person name="Klenk H.P."/>
        </authorList>
    </citation>
    <scope>NUCLEOTIDE SEQUENCE [LARGE SCALE GENOMIC DNA]</scope>
    <source>
        <strain evidence="2">ATCC 51220 / DSM 2926 / LMG 16218 / CuHBu1</strain>
        <plasmid evidence="2">pILYOP01</plasmid>
    </source>
</reference>
<dbReference type="HOGENOM" id="CLU_1893146_0_0_0"/>
<dbReference type="Proteomes" id="UP000006875">
    <property type="component" value="Plasmid pILYOP01"/>
</dbReference>
<protein>
    <submittedName>
        <fullName evidence="1">Uncharacterized protein</fullName>
    </submittedName>
</protein>
<keyword evidence="2" id="KW-1185">Reference proteome</keyword>
<evidence type="ECO:0000313" key="1">
    <source>
        <dbReference type="EMBL" id="ADO83831.1"/>
    </source>
</evidence>
<dbReference type="SUPFAM" id="SSF103084">
    <property type="entry name" value="Holliday junction resolvase RusA"/>
    <property type="match status" value="1"/>
</dbReference>
<organism evidence="1 2">
    <name type="scientific">Ilyobacter polytropus (strain ATCC 51220 / DSM 2926 / LMG 16218 / CuHBu1)</name>
    <dbReference type="NCBI Taxonomy" id="572544"/>
    <lineage>
        <taxon>Bacteria</taxon>
        <taxon>Fusobacteriati</taxon>
        <taxon>Fusobacteriota</taxon>
        <taxon>Fusobacteriia</taxon>
        <taxon>Fusobacteriales</taxon>
        <taxon>Fusobacteriaceae</taxon>
        <taxon>Ilyobacter</taxon>
    </lineage>
</organism>
<keyword evidence="1" id="KW-0614">Plasmid</keyword>
<gene>
    <name evidence="1" type="ordered locus">Ilyop_2060</name>
</gene>
<sequence length="126" mass="14892">MDKTKIFIPGNVPSSKNSKQWTGKFLVMSDTCKRYIKTSEMEYKIKRNKFMELLQGKEKPYRIGFYFIRDSRRKFDYINAAQLPLDLMQKYGWLEDDDCHNVIPVFLGYEVDKAKTGMVINILDNC</sequence>
<dbReference type="Gene3D" id="3.30.1330.70">
    <property type="entry name" value="Holliday junction resolvase RusA"/>
    <property type="match status" value="1"/>
</dbReference>
<evidence type="ECO:0000313" key="2">
    <source>
        <dbReference type="Proteomes" id="UP000006875"/>
    </source>
</evidence>
<dbReference type="GO" id="GO:0000287">
    <property type="term" value="F:magnesium ion binding"/>
    <property type="evidence" value="ECO:0007669"/>
    <property type="project" value="InterPro"/>
</dbReference>
<dbReference type="EMBL" id="CP002282">
    <property type="protein sequence ID" value="ADO83831.1"/>
    <property type="molecule type" value="Genomic_DNA"/>
</dbReference>
<dbReference type="GO" id="GO:0006310">
    <property type="term" value="P:DNA recombination"/>
    <property type="evidence" value="ECO:0007669"/>
    <property type="project" value="InterPro"/>
</dbReference>
<dbReference type="InterPro" id="IPR036614">
    <property type="entry name" value="RusA-like_sf"/>
</dbReference>
<name>E3HBR9_ILYPC</name>
<dbReference type="GO" id="GO:0006281">
    <property type="term" value="P:DNA repair"/>
    <property type="evidence" value="ECO:0007669"/>
    <property type="project" value="InterPro"/>
</dbReference>
<dbReference type="RefSeq" id="WP_013388493.1">
    <property type="nucleotide sequence ID" value="NC_014633.1"/>
</dbReference>